<accession>A0ABN9V871</accession>
<protein>
    <submittedName>
        <fullName evidence="1">Uncharacterized protein</fullName>
    </submittedName>
</protein>
<keyword evidence="2" id="KW-1185">Reference proteome</keyword>
<feature type="non-terminal residue" evidence="1">
    <location>
        <position position="970"/>
    </location>
</feature>
<name>A0ABN9V871_9DINO</name>
<dbReference type="EMBL" id="CAUYUJ010016658">
    <property type="protein sequence ID" value="CAK0867572.1"/>
    <property type="molecule type" value="Genomic_DNA"/>
</dbReference>
<reference evidence="1" key="1">
    <citation type="submission" date="2023-10" db="EMBL/GenBank/DDBJ databases">
        <authorList>
            <person name="Chen Y."/>
            <person name="Shah S."/>
            <person name="Dougan E. K."/>
            <person name="Thang M."/>
            <person name="Chan C."/>
        </authorList>
    </citation>
    <scope>NUCLEOTIDE SEQUENCE [LARGE SCALE GENOMIC DNA]</scope>
</reference>
<dbReference type="Proteomes" id="UP001189429">
    <property type="component" value="Unassembled WGS sequence"/>
</dbReference>
<proteinExistence type="predicted"/>
<evidence type="ECO:0000313" key="2">
    <source>
        <dbReference type="Proteomes" id="UP001189429"/>
    </source>
</evidence>
<gene>
    <name evidence="1" type="ORF">PCOR1329_LOCUS54477</name>
</gene>
<evidence type="ECO:0000313" key="1">
    <source>
        <dbReference type="EMBL" id="CAK0867572.1"/>
    </source>
</evidence>
<sequence>MDGCIELSSISGAEVTVHDELPANDADAAFKKVAAKLKPTITKGNDATNAAGDADGNYVKVKLPDTKKRKAGADSDDEDYVPYDALFGPIVKSKGSSGDREKRADAEQFAKAGLLECQGVVHRLEDEQMAHGVTTTNMTSLKKRMNIALGPDKIKILTSGSEELITGASGALDSVDQLLGEMNDINSKIDAATPLVTKLQSKQAIADKDFERAAAVVQWSGGGGSGRGVTLQAQIHDQSKAAPIQEKLIMRQLLDTVRTTDVNKPKSLDMMMKTLQALTAPVAIIENVEETVTFKPQLDQMAKVMGCMPHITDSLPAEEKARALTEGAAAKTKINEDRNHRFHKICFFLPAGRHIAAKIDELVLQSKQDLKCPQNLDKPASSISTVPVFAPKTDADLRGPIVIDNRKNLKTFCINALELDGKLSEGYKQLNASKMKQVFDHRDAIVNSIVAHCRHRQKVALEDAVTRVNQVLKLTDGLSGNVDGEFLTKISESFDKALTEFGSMKQLGINDIAGVDKAKEVDELFQSGKVAAQHLKELIPAIAEVSKKKKTGLDVRTAQVKGLADYFAQLGPRAARVASWAGEEVAKFEGWMRTEVTKALSTKVVQTTAPFQRWELGFRGIETICPSSFAKLVAEWLDKAPEQTEGQPEAVLDPELALHEGTTTFLKVIFLKEKVGEVTELASLARLGVYFDKFAKWLGVGFVCNTSPTALRAGLLILTQPILHVGQRVVKSDDVAKTFNNAELSSKGDVHIKTMQDIHSSVQFVALAEKMVNSMKSAEGLGPRALERAVSILKASRDRFDAAATAVLDSGVAAGASLITDFQKLMAGEKLTKLTSLCNEGDYTTDRINNIMDLVKSEEAVEYYRTFKKSQKAKTCLENIRKTAITIKDTMNIEIAVAKLDACIGTYTGDEYASYHNVMGILLCSQTIWRDLQPGESRDAMAEQCLKTVEDLTIPAPLGIALKQLSTKEK</sequence>
<comment type="caution">
    <text evidence="1">The sequence shown here is derived from an EMBL/GenBank/DDBJ whole genome shotgun (WGS) entry which is preliminary data.</text>
</comment>
<organism evidence="1 2">
    <name type="scientific">Prorocentrum cordatum</name>
    <dbReference type="NCBI Taxonomy" id="2364126"/>
    <lineage>
        <taxon>Eukaryota</taxon>
        <taxon>Sar</taxon>
        <taxon>Alveolata</taxon>
        <taxon>Dinophyceae</taxon>
        <taxon>Prorocentrales</taxon>
        <taxon>Prorocentraceae</taxon>
        <taxon>Prorocentrum</taxon>
    </lineage>
</organism>